<accession>A0A387FP62</accession>
<sequence length="195" mass="21211">MSDMKIAHSLALIGFLISSLGTCWAQPRSVNSNARAVENKYHHLVGEFNVYNLLDSEIIDANGKKAKGTPLIAAIHDGPEHLTYQDQSFTITCIHSDINISVYSKAWSGTPQDKISLKLIVNGKIVTRDIVANRQGGGEVSFNHVNRSLLDQLQAAKTVGFEVTDDVGSVKVQFNTPGIRQAIAPVRAARRASKC</sequence>
<dbReference type="KEGG" id="rjg:CCGE525_16250"/>
<keyword evidence="2" id="KW-1185">Reference proteome</keyword>
<name>A0A387FP62_9HYPH</name>
<dbReference type="EMBL" id="CP032694">
    <property type="protein sequence ID" value="AYG60193.1"/>
    <property type="molecule type" value="Genomic_DNA"/>
</dbReference>
<dbReference type="Proteomes" id="UP000282195">
    <property type="component" value="Chromosome"/>
</dbReference>
<reference evidence="1 2" key="1">
    <citation type="submission" date="2018-10" db="EMBL/GenBank/DDBJ databases">
        <title>Rhizobium etli, R. leguminosarum and a new Rhizobium genospecies from Phaseolus dumosus.</title>
        <authorList>
            <person name="Ramirez-Puebla S.T."/>
            <person name="Rogel-Hernandez M.A."/>
            <person name="Guerrero G."/>
            <person name="Ormeno-Orrillo E."/>
            <person name="Martinez-Romero J.C."/>
            <person name="Negrete-Yankelevich S."/>
            <person name="Martinez-Romero E."/>
        </authorList>
    </citation>
    <scope>NUCLEOTIDE SEQUENCE [LARGE SCALE GENOMIC DNA]</scope>
    <source>
        <strain evidence="1 2">CCGE525</strain>
    </source>
</reference>
<dbReference type="RefSeq" id="WP_120705183.1">
    <property type="nucleotide sequence ID" value="NZ_CP032694.1"/>
</dbReference>
<protein>
    <submittedName>
        <fullName evidence="1">Uncharacterized protein</fullName>
    </submittedName>
</protein>
<proteinExistence type="predicted"/>
<dbReference type="AlphaFoldDB" id="A0A387FP62"/>
<evidence type="ECO:0000313" key="1">
    <source>
        <dbReference type="EMBL" id="AYG60193.1"/>
    </source>
</evidence>
<evidence type="ECO:0000313" key="2">
    <source>
        <dbReference type="Proteomes" id="UP000282195"/>
    </source>
</evidence>
<gene>
    <name evidence="1" type="ORF">CCGE525_16250</name>
</gene>
<organism evidence="1 2">
    <name type="scientific">Rhizobium jaguaris</name>
    <dbReference type="NCBI Taxonomy" id="1312183"/>
    <lineage>
        <taxon>Bacteria</taxon>
        <taxon>Pseudomonadati</taxon>
        <taxon>Pseudomonadota</taxon>
        <taxon>Alphaproteobacteria</taxon>
        <taxon>Hyphomicrobiales</taxon>
        <taxon>Rhizobiaceae</taxon>
        <taxon>Rhizobium/Agrobacterium group</taxon>
        <taxon>Rhizobium</taxon>
    </lineage>
</organism>